<evidence type="ECO:0000313" key="1">
    <source>
        <dbReference type="EMBL" id="MBB6072066.1"/>
    </source>
</evidence>
<organism evidence="1 2">
    <name type="scientific">Longimicrobium terrae</name>
    <dbReference type="NCBI Taxonomy" id="1639882"/>
    <lineage>
        <taxon>Bacteria</taxon>
        <taxon>Pseudomonadati</taxon>
        <taxon>Gemmatimonadota</taxon>
        <taxon>Longimicrobiia</taxon>
        <taxon>Longimicrobiales</taxon>
        <taxon>Longimicrobiaceae</taxon>
        <taxon>Longimicrobium</taxon>
    </lineage>
</organism>
<keyword evidence="2" id="KW-1185">Reference proteome</keyword>
<sequence length="54" mass="6164">MTPGLQGGWLCFEHDDEKRRLSPIPSDWEGADTGDLERYCTEAKPVRRRSLVMG</sequence>
<comment type="caution">
    <text evidence="1">The sequence shown here is derived from an EMBL/GenBank/DDBJ whole genome shotgun (WGS) entry which is preliminary data.</text>
</comment>
<proteinExistence type="predicted"/>
<dbReference type="AlphaFoldDB" id="A0A841H2A7"/>
<dbReference type="RefSeq" id="WP_170034784.1">
    <property type="nucleotide sequence ID" value="NZ_JABDTL010000001.1"/>
</dbReference>
<dbReference type="EMBL" id="JACHIA010000012">
    <property type="protein sequence ID" value="MBB6072066.1"/>
    <property type="molecule type" value="Genomic_DNA"/>
</dbReference>
<evidence type="ECO:0000313" key="2">
    <source>
        <dbReference type="Proteomes" id="UP000582837"/>
    </source>
</evidence>
<protein>
    <submittedName>
        <fullName evidence="1">Uncharacterized protein</fullName>
    </submittedName>
</protein>
<dbReference type="Proteomes" id="UP000582837">
    <property type="component" value="Unassembled WGS sequence"/>
</dbReference>
<gene>
    <name evidence="1" type="ORF">HNQ61_003727</name>
</gene>
<accession>A0A841H2A7</accession>
<name>A0A841H2A7_9BACT</name>
<reference evidence="1 2" key="1">
    <citation type="submission" date="2020-08" db="EMBL/GenBank/DDBJ databases">
        <title>Genomic Encyclopedia of Type Strains, Phase IV (KMG-IV): sequencing the most valuable type-strain genomes for metagenomic binning, comparative biology and taxonomic classification.</title>
        <authorList>
            <person name="Goeker M."/>
        </authorList>
    </citation>
    <scope>NUCLEOTIDE SEQUENCE [LARGE SCALE GENOMIC DNA]</scope>
    <source>
        <strain evidence="1 2">DSM 29007</strain>
    </source>
</reference>